<accession>A0A2V3VZG6</accession>
<evidence type="ECO:0000256" key="1">
    <source>
        <dbReference type="SAM" id="Phobius"/>
    </source>
</evidence>
<organism evidence="2 3">
    <name type="scientific">Pseudogracilibacillus auburnensis</name>
    <dbReference type="NCBI Taxonomy" id="1494959"/>
    <lineage>
        <taxon>Bacteria</taxon>
        <taxon>Bacillati</taxon>
        <taxon>Bacillota</taxon>
        <taxon>Bacilli</taxon>
        <taxon>Bacillales</taxon>
        <taxon>Bacillaceae</taxon>
        <taxon>Pseudogracilibacillus</taxon>
    </lineage>
</organism>
<dbReference type="InterPro" id="IPR036166">
    <property type="entry name" value="YxeA-like_sf"/>
</dbReference>
<sequence length="108" mass="12506">MRKKDLKKLLIAMAIIGIIVIGVNKYVNSKTIFQYGIIPEEAVPLKFDRVEYTIPIIDEEGNRGTQTFSMSNTVEKGRIIKLYVRKNKVKKYEFIKEDDLPETVKNNL</sequence>
<protein>
    <submittedName>
        <fullName evidence="2">Uncharacterized protein DUF1093</fullName>
    </submittedName>
</protein>
<dbReference type="SUPFAM" id="SSF159121">
    <property type="entry name" value="BC4932-like"/>
    <property type="match status" value="1"/>
</dbReference>
<keyword evidence="1" id="KW-1133">Transmembrane helix</keyword>
<comment type="caution">
    <text evidence="2">The sequence shown here is derived from an EMBL/GenBank/DDBJ whole genome shotgun (WGS) entry which is preliminary data.</text>
</comment>
<dbReference type="EMBL" id="QJJQ01000008">
    <property type="protein sequence ID" value="PXW86301.1"/>
    <property type="molecule type" value="Genomic_DNA"/>
</dbReference>
<dbReference type="Gene3D" id="2.40.50.480">
    <property type="match status" value="1"/>
</dbReference>
<name>A0A2V3VZG6_9BACI</name>
<evidence type="ECO:0000313" key="3">
    <source>
        <dbReference type="Proteomes" id="UP000247978"/>
    </source>
</evidence>
<keyword evidence="1" id="KW-0472">Membrane</keyword>
<dbReference type="InterPro" id="IPR006542">
    <property type="entry name" value="DUF1093"/>
</dbReference>
<reference evidence="2 3" key="1">
    <citation type="submission" date="2018-05" db="EMBL/GenBank/DDBJ databases">
        <title>Genomic Encyclopedia of Type Strains, Phase IV (KMG-IV): sequencing the most valuable type-strain genomes for metagenomic binning, comparative biology and taxonomic classification.</title>
        <authorList>
            <person name="Goeker M."/>
        </authorList>
    </citation>
    <scope>NUCLEOTIDE SEQUENCE [LARGE SCALE GENOMIC DNA]</scope>
    <source>
        <strain evidence="2 3">DSM 28556</strain>
    </source>
</reference>
<keyword evidence="1" id="KW-0812">Transmembrane</keyword>
<dbReference type="RefSeq" id="WP_110395715.1">
    <property type="nucleotide sequence ID" value="NZ_JADIJL010000004.1"/>
</dbReference>
<gene>
    <name evidence="2" type="ORF">DFR56_108116</name>
</gene>
<proteinExistence type="predicted"/>
<evidence type="ECO:0000313" key="2">
    <source>
        <dbReference type="EMBL" id="PXW86301.1"/>
    </source>
</evidence>
<keyword evidence="3" id="KW-1185">Reference proteome</keyword>
<dbReference type="OrthoDB" id="10002145at2"/>
<dbReference type="Pfam" id="PF06486">
    <property type="entry name" value="DUF1093"/>
    <property type="match status" value="1"/>
</dbReference>
<dbReference type="AlphaFoldDB" id="A0A2V3VZG6"/>
<feature type="transmembrane region" description="Helical" evidence="1">
    <location>
        <begin position="9"/>
        <end position="27"/>
    </location>
</feature>
<dbReference type="Proteomes" id="UP000247978">
    <property type="component" value="Unassembled WGS sequence"/>
</dbReference>